<name>A0ACB8AWB1_9AGAM</name>
<protein>
    <submittedName>
        <fullName evidence="1">Uncharacterized protein</fullName>
    </submittedName>
</protein>
<gene>
    <name evidence="1" type="ORF">BV22DRAFT_926718</name>
</gene>
<sequence length="157" mass="17384">MQAILLLRAYALCNRSRKVLVFLLVSFVCETIVIVVVIVKSLDLVATRGSGAWSRLPSRFICGLTWPSHTVTPTDPADSVLKAHSVKNHALELWQTVSRAIQLAFDILLLVIALFGSVRHALEAKGWSVNPLVKALAEDQIAYFVRGMARNQLAYDQ</sequence>
<evidence type="ECO:0000313" key="1">
    <source>
        <dbReference type="EMBL" id="KAH7917841.1"/>
    </source>
</evidence>
<organism evidence="1 2">
    <name type="scientific">Leucogyrophana mollusca</name>
    <dbReference type="NCBI Taxonomy" id="85980"/>
    <lineage>
        <taxon>Eukaryota</taxon>
        <taxon>Fungi</taxon>
        <taxon>Dikarya</taxon>
        <taxon>Basidiomycota</taxon>
        <taxon>Agaricomycotina</taxon>
        <taxon>Agaricomycetes</taxon>
        <taxon>Agaricomycetidae</taxon>
        <taxon>Boletales</taxon>
        <taxon>Boletales incertae sedis</taxon>
        <taxon>Leucogyrophana</taxon>
    </lineage>
</organism>
<comment type="caution">
    <text evidence="1">The sequence shown here is derived from an EMBL/GenBank/DDBJ whole genome shotgun (WGS) entry which is preliminary data.</text>
</comment>
<dbReference type="Proteomes" id="UP000790709">
    <property type="component" value="Unassembled WGS sequence"/>
</dbReference>
<accession>A0ACB8AWB1</accession>
<dbReference type="EMBL" id="MU266922">
    <property type="protein sequence ID" value="KAH7917841.1"/>
    <property type="molecule type" value="Genomic_DNA"/>
</dbReference>
<reference evidence="1" key="1">
    <citation type="journal article" date="2021" name="New Phytol.">
        <title>Evolutionary innovations through gain and loss of genes in the ectomycorrhizal Boletales.</title>
        <authorList>
            <person name="Wu G."/>
            <person name="Miyauchi S."/>
            <person name="Morin E."/>
            <person name="Kuo A."/>
            <person name="Drula E."/>
            <person name="Varga T."/>
            <person name="Kohler A."/>
            <person name="Feng B."/>
            <person name="Cao Y."/>
            <person name="Lipzen A."/>
            <person name="Daum C."/>
            <person name="Hundley H."/>
            <person name="Pangilinan J."/>
            <person name="Johnson J."/>
            <person name="Barry K."/>
            <person name="LaButti K."/>
            <person name="Ng V."/>
            <person name="Ahrendt S."/>
            <person name="Min B."/>
            <person name="Choi I.G."/>
            <person name="Park H."/>
            <person name="Plett J.M."/>
            <person name="Magnuson J."/>
            <person name="Spatafora J.W."/>
            <person name="Nagy L.G."/>
            <person name="Henrissat B."/>
            <person name="Grigoriev I.V."/>
            <person name="Yang Z.L."/>
            <person name="Xu J."/>
            <person name="Martin F.M."/>
        </authorList>
    </citation>
    <scope>NUCLEOTIDE SEQUENCE</scope>
    <source>
        <strain evidence="1">KUC20120723A-06</strain>
    </source>
</reference>
<keyword evidence="2" id="KW-1185">Reference proteome</keyword>
<proteinExistence type="predicted"/>
<evidence type="ECO:0000313" key="2">
    <source>
        <dbReference type="Proteomes" id="UP000790709"/>
    </source>
</evidence>